<sequence length="3192" mass="384755">MSHDDGGSDTSVEGLIERFRQGYPLQPRSPRRAVDTTKTRSRVVMEEDRSVEQDIERLHRIVKKHTPRHLNEARKSTSPLAHQRRAVSPVRRVPPPPPPPLPSVGKYAFSPRHHIDEKIAEMLLEQQEKPPKDHSTPLQEECTAREVQVNTTTADIIRKTALTIDKDMTHALAGFVERNALEMAAEAEEEEKRAPVLPVSALNVATELDAAFELLTKKAKSYTAPSMGNPTPSADARHAAHVIRSNGITTQQEVNTVLQRLEKASEAAAATSPQLDHIIHAQAVTGDRDLNAILARLDSATTSQLPTLFAPTEIGMEENVESILEELQRVKATAVERTQAIQDMWKLDETPANLPFPPQNILYNTQDIVETFSQIEEEDDNQSDAYTPMASVSALDIVQDLSIAMHTLRLRLNLDVREQQEKEDEEKRDKEKKAKAAADAAAATRRAEDEKRQAESARIRVMGRTACEIANGDDDPNPIVPPLVRQVDSWSVPKTTTSPFDDTNVLLRFDMLVREIYDEDDVPESNQFDGHRPSYEPHPNVRYDFPETQTFWPYPAKKELVYRQPRVQRTDYSAYSVDELRRSRQAKNDCVISSDWFERDLEASRNVRWWNDIGLWLSAGMEYVESIDRILRQAERKYGRTTLSLLEVLQVAVHAGEQYRHLHRILLNLSLEPEEDWRKKLMLYATRLAKANQTRDRFLDVLNTTAGRIPFNPQPKEISSKQSSIRNAHVACVRHDRVLNRAFSRWKRRVHAKIVCKLDPLQVRAIFRWLQHAHPAPVHMATWSEYVVYTKNLPISNIKVLRAVDQQMCQWLLARIWREWIHHISLSTKRSLAVERKWLHQLYRRRDRCFHAWRDFSGWFGPRCRLVSSRHTNWVRIQTWQCWKKALDESIKLRGHQRSLVGTVWHHWVLYTRHILQAKLFHDHIVQFHHHHVKKAVWRAWQKRRILQHKIFRSYEFYRCRRLLHQWHLATTQLMQARRAMRRNQLTTIRRVWLQWRAATKACHRKHCQNMQCDAIANIHSYKRAVLKWTEWCIDQQVTKAMNVIATEHAERSLTQKMFKQWLALLLRRRRLRMLQTTLPRVFLTACNSHCFQTWRMCTRISMQEAVDATRELHHIHKRRFWRRWTKQKVIGIIISVIRRQIDALTQTAIFAAWKSLRQSQRQRAHDINQFQMRASYRQLQAILHNWGQFVSTRKSWTNTIVTTEYRRSARLLRAWRDLVEKRQKVRRLQCQLQRSHEIVLIHLVWSVWAIHLALIDVARNHQQSTSQNHLHQVLHEWQRYAKRRVESKSFVAFTKSKRDISLLHAIIYHWAHHAREKRYINSLKIKAISLLQSRGVRILRAKTTFQQKIRHWMHLREAQIMLTLTAKAFRSWFGYSTARASKCRVQIVHFNRMRAFRLHLIVNHWWRAVVAKRILNSNQQFARLKNHNTLLRISLQSWIASTQARRKQNLGLHCLQERSRQHEIAMRFKRWREYIHHRHIEHLMTANAIKAYSSRLLGRFHTTWWQIAKKQRMQRNQVQSIVTTHLRTKAWICLKLWRKYVDIKKDLLEKLRAFSAKRMHCLVESRFYIWARHTKLACNLREFRLHRRLRLLDTCLIRWLRFNHLSWAVQVFIASQKERLMRSVLNAWHSKVSAILHSVQANAQVMASRNLQRIWSQWRNFVARQPKLRRIVQIWRHIQRYHGWQAWRESMAVYKTKEEQIRFMVSLHSRCQCWKKWRYAYHRQRRKAATFAAVKELEGYLNSSPQMKMTMTTIVERWTCVATLKWFERWMLVHHDNTARRSKTARALWHWNNRLHRQHFDAWTEFVKMNRLNRRASAHWLRLQQGRVLALWCQWILKTHTKASNNIKALSFTRRTCQARALTHWSHSAKLQVSRRDAGLKLHAMHLYRLLQNVWWAWNEYREYRQDRAQVNLTVTAACITRLLRRALNSWRLIAITLKEARHALQATMLRLEVLLQLSCFRAWCAWNERRRRHRKSLEAALRLHQNRVLRENLLEWSHAAHRRHSMRQRSSNWRDQRLLHHGIHCLRHYCKWSQQERIQSHLVHCIRQRHCGKLALMALRYWRSWARHQYCKRLAVEFAMHKQAEQGIQHWYSWTKSLQSMHIKTRLATRMWRQHGLAKSLQAIKVFAMRQRQICSCLERATAHRLLKIYRAWNIYSTRRRFVRSKCEQHLHQKIFRSLRSSFLGWQALVAHRHHVRLLDMTISQTTKWWKSWRQLFRAVIKGRQEIYQRRWHQWQHFITTQKRKENIQSISNIQTLKRAVKSWAKLRHDQAVKMSAQQNAIVFLSQRLQRQSLSSWKAYVRQSRERHAFASRCAASSLQRLYVNLARGWMFFFRSKKFQKKQIQAALAVRNRRKQQVAIHTWREFHRVQIERTSKQDLALECYQKALQKRCFVGWKRVYSYLRCLKDKCARVGHCIMIHVMHQVFSSWHDFVNLRREKKRQWRHATALWSARLFRIAWNGWQSRLRRARWWKRAIKFAHQRVVEFHLDLWKQYHNLIKADQFLQKTKRGDCHRILSKWKRWVTAEISTKKAFDLVEAKHLHQLMLDVFRSWHRQTNWSIKKRYVCWQSYLKAIKTIVMAWMKFTRVSKKNKILSASQIRRNAKLSMECWTQWRRCFLATRRYRSHLTLRVMCAWRIVAKRRRHQRQMIYATQAKHKTQRSRRVFDAWQRCILTAKETHRHIVWTRHMEQIRHCLERKRSKHTAKLHFMAWRGFHKSQMSTIKTRQRIYLERRLQESFQAWRCFARQRQSADKFVRRRREAYLVKAINDWALWTCKETLYRQQQAQARQMARCMTLKHRWRVWKASRAMSIRVNILVAKQIARQQRMALESWQNHVYWRRLGHCATRYATQRFVRRVLSAWSAWCCSMRHCKALQVRAWKHRLRSHLHLWIHHSQAHMALRQGCKENDNKMHRWRKQLGVAKWRQDCQRKKQHRMAMKLYLKHLWNRWLSMIQDNYAARFYRLSALRRTWLSWQKLRVLTRRLCAFGRKTRWRRLESVFVEWLRRTRATKTKEQARLYAHLKTLEKVLWTWRHETIKQKALERERLVHAIAWSRRRLLARLIDLWGQRTSIARIRRKEQNRRLATWLHAQRQRNLQRNWHAWRQVKQWRLALKRFLAARVRQTLDAVWRAWIAWRKIRRHRAEATHQAKLHFVNALQNRVLFHWHAYTSAANAKLPPRGVSNRKPTVIKL</sequence>
<keyword evidence="3" id="KW-1185">Reference proteome</keyword>
<name>A0A6G0XP27_9STRA</name>
<feature type="compositionally biased region" description="Basic and acidic residues" evidence="1">
    <location>
        <begin position="32"/>
        <end position="53"/>
    </location>
</feature>
<dbReference type="EMBL" id="VJMJ01000032">
    <property type="protein sequence ID" value="KAF0741987.1"/>
    <property type="molecule type" value="Genomic_DNA"/>
</dbReference>
<organism evidence="2 3">
    <name type="scientific">Aphanomyces euteiches</name>
    <dbReference type="NCBI Taxonomy" id="100861"/>
    <lineage>
        <taxon>Eukaryota</taxon>
        <taxon>Sar</taxon>
        <taxon>Stramenopiles</taxon>
        <taxon>Oomycota</taxon>
        <taxon>Saprolegniomycetes</taxon>
        <taxon>Saprolegniales</taxon>
        <taxon>Verrucalvaceae</taxon>
        <taxon>Aphanomyces</taxon>
    </lineage>
</organism>
<protein>
    <recommendedName>
        <fullName evidence="4">Sfi1 spindle body domain-containing protein</fullName>
    </recommendedName>
</protein>
<proteinExistence type="predicted"/>
<feature type="compositionally biased region" description="Basic and acidic residues" evidence="1">
    <location>
        <begin position="418"/>
        <end position="436"/>
    </location>
</feature>
<gene>
    <name evidence="2" type="ORF">Ae201684_002928</name>
</gene>
<accession>A0A6G0XP27</accession>
<reference evidence="2 3" key="1">
    <citation type="submission" date="2019-07" db="EMBL/GenBank/DDBJ databases">
        <title>Genomics analysis of Aphanomyces spp. identifies a new class of oomycete effector associated with host adaptation.</title>
        <authorList>
            <person name="Gaulin E."/>
        </authorList>
    </citation>
    <scope>NUCLEOTIDE SEQUENCE [LARGE SCALE GENOMIC DNA]</scope>
    <source>
        <strain evidence="2 3">ATCC 201684</strain>
    </source>
</reference>
<comment type="caution">
    <text evidence="2">The sequence shown here is derived from an EMBL/GenBank/DDBJ whole genome shotgun (WGS) entry which is preliminary data.</text>
</comment>
<feature type="region of interest" description="Disordered" evidence="1">
    <location>
        <begin position="1"/>
        <end position="53"/>
    </location>
</feature>
<feature type="region of interest" description="Disordered" evidence="1">
    <location>
        <begin position="68"/>
        <end position="105"/>
    </location>
</feature>
<evidence type="ECO:0000313" key="3">
    <source>
        <dbReference type="Proteomes" id="UP000481153"/>
    </source>
</evidence>
<feature type="compositionally biased region" description="Basic and acidic residues" evidence="1">
    <location>
        <begin position="445"/>
        <end position="456"/>
    </location>
</feature>
<evidence type="ECO:0008006" key="4">
    <source>
        <dbReference type="Google" id="ProtNLM"/>
    </source>
</evidence>
<evidence type="ECO:0000256" key="1">
    <source>
        <dbReference type="SAM" id="MobiDB-lite"/>
    </source>
</evidence>
<dbReference type="Proteomes" id="UP000481153">
    <property type="component" value="Unassembled WGS sequence"/>
</dbReference>
<evidence type="ECO:0000313" key="2">
    <source>
        <dbReference type="EMBL" id="KAF0741987.1"/>
    </source>
</evidence>
<feature type="compositionally biased region" description="Pro residues" evidence="1">
    <location>
        <begin position="92"/>
        <end position="102"/>
    </location>
</feature>
<dbReference type="VEuPathDB" id="FungiDB:AeMF1_014029"/>
<dbReference type="VEuPathDB" id="FungiDB:AeMF1_014030"/>
<feature type="region of interest" description="Disordered" evidence="1">
    <location>
        <begin position="418"/>
        <end position="456"/>
    </location>
</feature>